<proteinExistence type="predicted"/>
<reference evidence="1 2" key="1">
    <citation type="submission" date="2020-01" db="EMBL/GenBank/DDBJ databases">
        <title>Genome sequencing of strain KACC 21265.</title>
        <authorList>
            <person name="Heo J."/>
            <person name="Kim S.-J."/>
            <person name="Kim J.-S."/>
            <person name="Hong S.-B."/>
            <person name="Kwon S.-W."/>
        </authorList>
    </citation>
    <scope>NUCLEOTIDE SEQUENCE [LARGE SCALE GENOMIC DNA]</scope>
    <source>
        <strain evidence="1 2">KACC 21265</strain>
    </source>
</reference>
<gene>
    <name evidence="1" type="ORF">GT347_21815</name>
</gene>
<keyword evidence="2" id="KW-1185">Reference proteome</keyword>
<dbReference type="Proteomes" id="UP000464787">
    <property type="component" value="Chromosome"/>
</dbReference>
<dbReference type="KEGG" id="xyk:GT347_21815"/>
<protein>
    <submittedName>
        <fullName evidence="1">Uncharacterized protein</fullName>
    </submittedName>
</protein>
<sequence>MRTPIHARGFTFFPKAGRFDGRWQGVLHILEADKDLVRHRCVLPRATEFAALMDARSEALSLATSLRHFS</sequence>
<name>A0A857JBQ4_9BURK</name>
<dbReference type="RefSeq" id="WP_160554193.1">
    <property type="nucleotide sequence ID" value="NZ_CP047650.1"/>
</dbReference>
<organism evidence="1 2">
    <name type="scientific">Xylophilus rhododendri</name>
    <dbReference type="NCBI Taxonomy" id="2697032"/>
    <lineage>
        <taxon>Bacteria</taxon>
        <taxon>Pseudomonadati</taxon>
        <taxon>Pseudomonadota</taxon>
        <taxon>Betaproteobacteria</taxon>
        <taxon>Burkholderiales</taxon>
        <taxon>Xylophilus</taxon>
    </lineage>
</organism>
<evidence type="ECO:0000313" key="1">
    <source>
        <dbReference type="EMBL" id="QHJ00383.1"/>
    </source>
</evidence>
<evidence type="ECO:0000313" key="2">
    <source>
        <dbReference type="Proteomes" id="UP000464787"/>
    </source>
</evidence>
<dbReference type="EMBL" id="CP047650">
    <property type="protein sequence ID" value="QHJ00383.1"/>
    <property type="molecule type" value="Genomic_DNA"/>
</dbReference>
<accession>A0A857JBQ4</accession>
<dbReference type="AlphaFoldDB" id="A0A857JBQ4"/>